<dbReference type="GO" id="GO:0005634">
    <property type="term" value="C:nucleus"/>
    <property type="evidence" value="ECO:0007669"/>
    <property type="project" value="UniProtKB-SubCell"/>
</dbReference>
<dbReference type="SUPFAM" id="SSF57701">
    <property type="entry name" value="Zn2/Cys6 DNA-binding domain"/>
    <property type="match status" value="1"/>
</dbReference>
<dbReference type="AlphaFoldDB" id="A0AAD4KG29"/>
<reference evidence="8" key="1">
    <citation type="submission" date="2021-12" db="EMBL/GenBank/DDBJ databases">
        <title>Convergent genome expansion in fungi linked to evolution of root-endophyte symbiosis.</title>
        <authorList>
            <consortium name="DOE Joint Genome Institute"/>
            <person name="Ke Y.-H."/>
            <person name="Bonito G."/>
            <person name="Liao H.-L."/>
            <person name="Looney B."/>
            <person name="Rojas-Flechas A."/>
            <person name="Nash J."/>
            <person name="Hameed K."/>
            <person name="Schadt C."/>
            <person name="Martin F."/>
            <person name="Crous P.W."/>
            <person name="Miettinen O."/>
            <person name="Magnuson J.K."/>
            <person name="Labbe J."/>
            <person name="Jacobson D."/>
            <person name="Doktycz M.J."/>
            <person name="Veneault-Fourrey C."/>
            <person name="Kuo A."/>
            <person name="Mondo S."/>
            <person name="Calhoun S."/>
            <person name="Riley R."/>
            <person name="Ohm R."/>
            <person name="LaButti K."/>
            <person name="Andreopoulos B."/>
            <person name="Pangilinan J."/>
            <person name="Nolan M."/>
            <person name="Tritt A."/>
            <person name="Clum A."/>
            <person name="Lipzen A."/>
            <person name="Daum C."/>
            <person name="Barry K."/>
            <person name="Grigoriev I.V."/>
            <person name="Vilgalys R."/>
        </authorList>
    </citation>
    <scope>NUCLEOTIDE SEQUENCE</scope>
    <source>
        <strain evidence="8">PMI_201</strain>
    </source>
</reference>
<evidence type="ECO:0000256" key="4">
    <source>
        <dbReference type="ARBA" id="ARBA00023125"/>
    </source>
</evidence>
<evidence type="ECO:0000256" key="6">
    <source>
        <dbReference type="ARBA" id="ARBA00023242"/>
    </source>
</evidence>
<keyword evidence="6" id="KW-0539">Nucleus</keyword>
<dbReference type="GO" id="GO:0000981">
    <property type="term" value="F:DNA-binding transcription factor activity, RNA polymerase II-specific"/>
    <property type="evidence" value="ECO:0007669"/>
    <property type="project" value="InterPro"/>
</dbReference>
<keyword evidence="5" id="KW-0804">Transcription</keyword>
<dbReference type="RefSeq" id="XP_046066499.1">
    <property type="nucleotide sequence ID" value="XM_046218762.1"/>
</dbReference>
<evidence type="ECO:0000313" key="9">
    <source>
        <dbReference type="Proteomes" id="UP001201262"/>
    </source>
</evidence>
<name>A0AAD4KG29_9EURO</name>
<keyword evidence="3" id="KW-0805">Transcription regulation</keyword>
<dbReference type="Gene3D" id="4.10.240.10">
    <property type="entry name" value="Zn(2)-C6 fungal-type DNA-binding domain"/>
    <property type="match status" value="1"/>
</dbReference>
<feature type="domain" description="Zn(2)-C6 fungal-type" evidence="7">
    <location>
        <begin position="38"/>
        <end position="68"/>
    </location>
</feature>
<dbReference type="InterPro" id="IPR036864">
    <property type="entry name" value="Zn2-C6_fun-type_DNA-bd_sf"/>
</dbReference>
<evidence type="ECO:0000313" key="8">
    <source>
        <dbReference type="EMBL" id="KAH8690216.1"/>
    </source>
</evidence>
<keyword evidence="2" id="KW-0479">Metal-binding</keyword>
<dbReference type="EMBL" id="JAJTJA010000014">
    <property type="protein sequence ID" value="KAH8690216.1"/>
    <property type="molecule type" value="Genomic_DNA"/>
</dbReference>
<dbReference type="PANTHER" id="PTHR31001:SF85">
    <property type="entry name" value="ZN(II)2CYS6 TRANSCRIPTION FACTOR (EUROFUNG)"/>
    <property type="match status" value="1"/>
</dbReference>
<dbReference type="CDD" id="cd00067">
    <property type="entry name" value="GAL4"/>
    <property type="match status" value="1"/>
</dbReference>
<protein>
    <submittedName>
        <fullName evidence="8">C6 transcription factor domain-containing protein</fullName>
    </submittedName>
</protein>
<dbReference type="PROSITE" id="PS50048">
    <property type="entry name" value="ZN2_CY6_FUNGAL_2"/>
    <property type="match status" value="1"/>
</dbReference>
<accession>A0AAD4KG29</accession>
<evidence type="ECO:0000256" key="3">
    <source>
        <dbReference type="ARBA" id="ARBA00023015"/>
    </source>
</evidence>
<evidence type="ECO:0000256" key="5">
    <source>
        <dbReference type="ARBA" id="ARBA00023163"/>
    </source>
</evidence>
<dbReference type="PROSITE" id="PS00463">
    <property type="entry name" value="ZN2_CY6_FUNGAL_1"/>
    <property type="match status" value="1"/>
</dbReference>
<sequence>MAPADVLARSTPVAIAPAPGSTVLGGNGVSSQTTMLYACNSCAKRKVKCNKETPICSSCRRGKLSCCYQAPQSVPRKRKLSDGVLEKLAQYERILRQHDLLDADTVIFAGEKAPHEPATFHPQLTRKGKLLASHGKSRYMDSNILHSLGYDGVQAMSDDDQEEDQILVDGVTPDPLTGALINTHQSLVQYHPTHTTAMVLFQTHIENVEPLCKILHIPSAAKLIQVASQQPTLVSKSDECLMFAIYHFAVFSMTEEDCGQRLGQSRAILMQRYRFAAQQALVNASFLKTTEMPVLQALVLFLIPCQYHYDSQTFWVLTGVAVRIAQRMGLHRDGEKLGLPPFDVQMRRRLFYQLLPLEGTACQLSGAEMPTIPVTWDVQSPLNLNDDHIWPGMAEMPEEQKGATEMIFCLLRLRIGTYLSRLGGPSNDTNSWQFKDLHEAELAIDETESEIEKKFIRYCDIVNPLHFLAIGSARSGITAMRLRIGLSKIRNETATNAERRELFQHAQKILDSDTAIYTHPGLQKYRWFVRSFFLWGTWDSLIFVLTSFCKNYDTLLETEKESAWKKVEQIYQSHYEIIDSKRVLHVALRCLTLKAWDIHGSHSLAVEPTFIATLQPSNETGHENEPTQLRYIFNFAEQLVDLNPDIDFDFDPANWLVWDQLIQDHQVQDGQQPG</sequence>
<dbReference type="Pfam" id="PF00172">
    <property type="entry name" value="Zn_clus"/>
    <property type="match status" value="1"/>
</dbReference>
<evidence type="ECO:0000256" key="2">
    <source>
        <dbReference type="ARBA" id="ARBA00022723"/>
    </source>
</evidence>
<proteinExistence type="predicted"/>
<evidence type="ECO:0000256" key="1">
    <source>
        <dbReference type="ARBA" id="ARBA00004123"/>
    </source>
</evidence>
<keyword evidence="4" id="KW-0238">DNA-binding</keyword>
<dbReference type="GO" id="GO:0006351">
    <property type="term" value="P:DNA-templated transcription"/>
    <property type="evidence" value="ECO:0007669"/>
    <property type="project" value="InterPro"/>
</dbReference>
<organism evidence="8 9">
    <name type="scientific">Talaromyces proteolyticus</name>
    <dbReference type="NCBI Taxonomy" id="1131652"/>
    <lineage>
        <taxon>Eukaryota</taxon>
        <taxon>Fungi</taxon>
        <taxon>Dikarya</taxon>
        <taxon>Ascomycota</taxon>
        <taxon>Pezizomycotina</taxon>
        <taxon>Eurotiomycetes</taxon>
        <taxon>Eurotiomycetidae</taxon>
        <taxon>Eurotiales</taxon>
        <taxon>Trichocomaceae</taxon>
        <taxon>Talaromyces</taxon>
        <taxon>Talaromyces sect. Bacilispori</taxon>
    </lineage>
</organism>
<dbReference type="GeneID" id="70249049"/>
<dbReference type="SMART" id="SM00906">
    <property type="entry name" value="Fungal_trans"/>
    <property type="match status" value="1"/>
</dbReference>
<dbReference type="GO" id="GO:0003677">
    <property type="term" value="F:DNA binding"/>
    <property type="evidence" value="ECO:0007669"/>
    <property type="project" value="UniProtKB-KW"/>
</dbReference>
<dbReference type="GO" id="GO:0008270">
    <property type="term" value="F:zinc ion binding"/>
    <property type="evidence" value="ECO:0007669"/>
    <property type="project" value="InterPro"/>
</dbReference>
<gene>
    <name evidence="8" type="ORF">BGW36DRAFT_401604</name>
</gene>
<dbReference type="PANTHER" id="PTHR31001">
    <property type="entry name" value="UNCHARACTERIZED TRANSCRIPTIONAL REGULATORY PROTEIN"/>
    <property type="match status" value="1"/>
</dbReference>
<dbReference type="Pfam" id="PF04082">
    <property type="entry name" value="Fungal_trans"/>
    <property type="match status" value="1"/>
</dbReference>
<keyword evidence="9" id="KW-1185">Reference proteome</keyword>
<comment type="subcellular location">
    <subcellularLocation>
        <location evidence="1">Nucleus</location>
    </subcellularLocation>
</comment>
<dbReference type="CDD" id="cd12148">
    <property type="entry name" value="fungal_TF_MHR"/>
    <property type="match status" value="1"/>
</dbReference>
<dbReference type="SMART" id="SM00066">
    <property type="entry name" value="GAL4"/>
    <property type="match status" value="1"/>
</dbReference>
<dbReference type="Proteomes" id="UP001201262">
    <property type="component" value="Unassembled WGS sequence"/>
</dbReference>
<comment type="caution">
    <text evidence="8">The sequence shown here is derived from an EMBL/GenBank/DDBJ whole genome shotgun (WGS) entry which is preliminary data.</text>
</comment>
<dbReference type="InterPro" id="IPR007219">
    <property type="entry name" value="XnlR_reg_dom"/>
</dbReference>
<dbReference type="InterPro" id="IPR001138">
    <property type="entry name" value="Zn2Cys6_DnaBD"/>
</dbReference>
<evidence type="ECO:0000259" key="7">
    <source>
        <dbReference type="PROSITE" id="PS50048"/>
    </source>
</evidence>
<dbReference type="InterPro" id="IPR050613">
    <property type="entry name" value="Sec_Metabolite_Reg"/>
</dbReference>